<proteinExistence type="predicted"/>
<accession>A0A3P6UF95</accession>
<dbReference type="Proteomes" id="UP000281553">
    <property type="component" value="Unassembled WGS sequence"/>
</dbReference>
<gene>
    <name evidence="2" type="ORF">DILT_LOCUS2886</name>
</gene>
<dbReference type="OrthoDB" id="6264017at2759"/>
<organism evidence="2 3">
    <name type="scientific">Dibothriocephalus latus</name>
    <name type="common">Fish tapeworm</name>
    <name type="synonym">Diphyllobothrium latum</name>
    <dbReference type="NCBI Taxonomy" id="60516"/>
    <lineage>
        <taxon>Eukaryota</taxon>
        <taxon>Metazoa</taxon>
        <taxon>Spiralia</taxon>
        <taxon>Lophotrochozoa</taxon>
        <taxon>Platyhelminthes</taxon>
        <taxon>Cestoda</taxon>
        <taxon>Eucestoda</taxon>
        <taxon>Diphyllobothriidea</taxon>
        <taxon>Diphyllobothriidae</taxon>
        <taxon>Dibothriocephalus</taxon>
    </lineage>
</organism>
<name>A0A3P6UF95_DIBLA</name>
<feature type="compositionally biased region" description="Polar residues" evidence="1">
    <location>
        <begin position="114"/>
        <end position="126"/>
    </location>
</feature>
<feature type="region of interest" description="Disordered" evidence="1">
    <location>
        <begin position="288"/>
        <end position="354"/>
    </location>
</feature>
<feature type="region of interest" description="Disordered" evidence="1">
    <location>
        <begin position="464"/>
        <end position="488"/>
    </location>
</feature>
<protein>
    <submittedName>
        <fullName evidence="2">Uncharacterized protein</fullName>
    </submittedName>
</protein>
<evidence type="ECO:0000313" key="3">
    <source>
        <dbReference type="Proteomes" id="UP000281553"/>
    </source>
</evidence>
<sequence>MLHTGADPAKEPVESKANGVNPTEMQVQLTATCHQTETRAGMPITQTLFVVTYPVAESSSKTSQVSSTYVRRKARTDSGILSNYSLSSSEVNEFCVSPTLSSRSVNSSSFSSPKFDTSTGKSSLIYPTQGGKNAVPEPDARHEMFKLYPHLLSTKELDSIYPLQTSSTPEGSVADFPQTSVNQAQSPFSGVTGLQETHFPDAAGEFNYADADWDQPHVVKSYHHEVFAPPPFSEVAKNGVLPGVTKKSSNSTSNGEPFIQPVIIPPVRAQQQFQTAPAVATAISPIKNDREPDAFTDSNQQIDPHQDGKPASCFQGLENSPDCQASGEKYPGVSEQKTPCIMNPNSYTSLTPDSEDEQTVDEISDRELFSEPSSFQGNNKIVQPDDEGLNSVNSMGDTGTTGVLVNKVECSPTFAKPPTNVENNGLPSFTKDDIILSPRQESQNLAKSGPTTGQTDAHILDSTRNGVAESSEVPLQSSDGRNHGQIKPENSSVRAFPAEQSVCSPITAHLESTICPESTSNLAAQQSVPDKSTTLSADSDAQSESASTASSDPPTQISRAASEYDLQTANFYLREHQHPPSDFASNGGIANATFPRMKTGRFAAIPRPSPSILRLVETAYESYERFPSLGLPYSEEQSRIDAKRCILMVNVKLFCPYTLMRVLFKKTK</sequence>
<evidence type="ECO:0000256" key="1">
    <source>
        <dbReference type="SAM" id="MobiDB-lite"/>
    </source>
</evidence>
<dbReference type="AlphaFoldDB" id="A0A3P6UF95"/>
<reference evidence="2 3" key="1">
    <citation type="submission" date="2018-11" db="EMBL/GenBank/DDBJ databases">
        <authorList>
            <consortium name="Pathogen Informatics"/>
        </authorList>
    </citation>
    <scope>NUCLEOTIDE SEQUENCE [LARGE SCALE GENOMIC DNA]</scope>
</reference>
<dbReference type="EMBL" id="UYRU01042767">
    <property type="protein sequence ID" value="VDK77738.1"/>
    <property type="molecule type" value="Genomic_DNA"/>
</dbReference>
<feature type="region of interest" description="Disordered" evidence="1">
    <location>
        <begin position="521"/>
        <end position="556"/>
    </location>
</feature>
<feature type="compositionally biased region" description="Polar residues" evidence="1">
    <location>
        <begin position="521"/>
        <end position="535"/>
    </location>
</feature>
<feature type="region of interest" description="Disordered" evidence="1">
    <location>
        <begin position="106"/>
        <end position="135"/>
    </location>
</feature>
<feature type="compositionally biased region" description="Polar residues" evidence="1">
    <location>
        <begin position="343"/>
        <end position="352"/>
    </location>
</feature>
<evidence type="ECO:0000313" key="2">
    <source>
        <dbReference type="EMBL" id="VDK77738.1"/>
    </source>
</evidence>
<keyword evidence="3" id="KW-1185">Reference proteome</keyword>
<feature type="compositionally biased region" description="Low complexity" evidence="1">
    <location>
        <begin position="536"/>
        <end position="552"/>
    </location>
</feature>
<feature type="region of interest" description="Disordered" evidence="1">
    <location>
        <begin position="1"/>
        <end position="22"/>
    </location>
</feature>